<dbReference type="OrthoDB" id="10497028at2759"/>
<name>A0A0V0ZE83_9BILA</name>
<sequence length="118" mass="13838">MSIDSIQKTYANSLIRCLMLATVFFCYFDMEVLNRIDESNCDSSLTQFHEARTQTWWSEEKYTTTGQGNFELRIGNCCMSYEINEFSSSQLKSEFEVTRLLTTESLKIYARTSRTMNR</sequence>
<reference evidence="1 2" key="1">
    <citation type="submission" date="2015-01" db="EMBL/GenBank/DDBJ databases">
        <title>Evolution of Trichinella species and genotypes.</title>
        <authorList>
            <person name="Korhonen P.K."/>
            <person name="Edoardo P."/>
            <person name="Giuseppe L.R."/>
            <person name="Gasser R.B."/>
        </authorList>
    </citation>
    <scope>NUCLEOTIDE SEQUENCE [LARGE SCALE GENOMIC DNA]</scope>
    <source>
        <strain evidence="1">ISS2496</strain>
    </source>
</reference>
<accession>A0A0V0ZE83</accession>
<dbReference type="Proteomes" id="UP000054783">
    <property type="component" value="Unassembled WGS sequence"/>
</dbReference>
<dbReference type="AlphaFoldDB" id="A0A0V0ZE83"/>
<gene>
    <name evidence="1" type="ORF">T12_10987</name>
</gene>
<evidence type="ECO:0000313" key="1">
    <source>
        <dbReference type="EMBL" id="KRY10834.1"/>
    </source>
</evidence>
<proteinExistence type="predicted"/>
<organism evidence="1 2">
    <name type="scientific">Trichinella patagoniensis</name>
    <dbReference type="NCBI Taxonomy" id="990121"/>
    <lineage>
        <taxon>Eukaryota</taxon>
        <taxon>Metazoa</taxon>
        <taxon>Ecdysozoa</taxon>
        <taxon>Nematoda</taxon>
        <taxon>Enoplea</taxon>
        <taxon>Dorylaimia</taxon>
        <taxon>Trichinellida</taxon>
        <taxon>Trichinellidae</taxon>
        <taxon>Trichinella</taxon>
    </lineage>
</organism>
<evidence type="ECO:0000313" key="2">
    <source>
        <dbReference type="Proteomes" id="UP000054783"/>
    </source>
</evidence>
<protein>
    <submittedName>
        <fullName evidence="1">Uncharacterized protein</fullName>
    </submittedName>
</protein>
<dbReference type="EMBL" id="JYDQ01000216">
    <property type="protein sequence ID" value="KRY10834.1"/>
    <property type="molecule type" value="Genomic_DNA"/>
</dbReference>
<keyword evidence="2" id="KW-1185">Reference proteome</keyword>
<comment type="caution">
    <text evidence="1">The sequence shown here is derived from an EMBL/GenBank/DDBJ whole genome shotgun (WGS) entry which is preliminary data.</text>
</comment>